<dbReference type="PANTHER" id="PTHR46796:SF6">
    <property type="entry name" value="ARAC SUBFAMILY"/>
    <property type="match status" value="1"/>
</dbReference>
<dbReference type="SUPFAM" id="SSF46689">
    <property type="entry name" value="Homeodomain-like"/>
    <property type="match status" value="1"/>
</dbReference>
<dbReference type="PRINTS" id="PR00032">
    <property type="entry name" value="HTHARAC"/>
</dbReference>
<proteinExistence type="predicted"/>
<dbReference type="EMBL" id="JAGFBF010000005">
    <property type="protein sequence ID" value="MBO2989936.1"/>
    <property type="molecule type" value="Genomic_DNA"/>
</dbReference>
<evidence type="ECO:0000256" key="4">
    <source>
        <dbReference type="SAM" id="MobiDB-lite"/>
    </source>
</evidence>
<evidence type="ECO:0000259" key="5">
    <source>
        <dbReference type="PROSITE" id="PS01124"/>
    </source>
</evidence>
<comment type="caution">
    <text evidence="6">The sequence shown here is derived from an EMBL/GenBank/DDBJ whole genome shotgun (WGS) entry which is preliminary data.</text>
</comment>
<dbReference type="Proteomes" id="UP000668403">
    <property type="component" value="Unassembled WGS sequence"/>
</dbReference>
<feature type="region of interest" description="Disordered" evidence="4">
    <location>
        <begin position="310"/>
        <end position="329"/>
    </location>
</feature>
<feature type="domain" description="HTH araC/xylS-type" evidence="5">
    <location>
        <begin position="212"/>
        <end position="313"/>
    </location>
</feature>
<evidence type="ECO:0000256" key="1">
    <source>
        <dbReference type="ARBA" id="ARBA00023015"/>
    </source>
</evidence>
<dbReference type="PANTHER" id="PTHR46796">
    <property type="entry name" value="HTH-TYPE TRANSCRIPTIONAL ACTIVATOR RHAS-RELATED"/>
    <property type="match status" value="1"/>
</dbReference>
<dbReference type="AlphaFoldDB" id="A0A939TK61"/>
<evidence type="ECO:0000256" key="3">
    <source>
        <dbReference type="ARBA" id="ARBA00023163"/>
    </source>
</evidence>
<accession>A0A939TK61</accession>
<dbReference type="Gene3D" id="1.10.10.60">
    <property type="entry name" value="Homeodomain-like"/>
    <property type="match status" value="1"/>
</dbReference>
<feature type="compositionally biased region" description="Basic and acidic residues" evidence="4">
    <location>
        <begin position="310"/>
        <end position="320"/>
    </location>
</feature>
<dbReference type="InterPro" id="IPR009057">
    <property type="entry name" value="Homeodomain-like_sf"/>
</dbReference>
<keyword evidence="1" id="KW-0805">Transcription regulation</keyword>
<dbReference type="GO" id="GO:0003700">
    <property type="term" value="F:DNA-binding transcription factor activity"/>
    <property type="evidence" value="ECO:0007669"/>
    <property type="project" value="InterPro"/>
</dbReference>
<name>A0A939TK61_9MICO</name>
<evidence type="ECO:0000313" key="6">
    <source>
        <dbReference type="EMBL" id="MBO2989936.1"/>
    </source>
</evidence>
<dbReference type="GO" id="GO:0043565">
    <property type="term" value="F:sequence-specific DNA binding"/>
    <property type="evidence" value="ECO:0007669"/>
    <property type="project" value="InterPro"/>
</dbReference>
<reference evidence="6" key="1">
    <citation type="submission" date="2021-03" db="EMBL/GenBank/DDBJ databases">
        <title>Leucobacter chromiisoli sp. nov., isolated from chromium-containing soil of chemical plant.</title>
        <authorList>
            <person name="Xu Z."/>
        </authorList>
    </citation>
    <scope>NUCLEOTIDE SEQUENCE</scope>
    <source>
        <strain evidence="6">K 70/01</strain>
    </source>
</reference>
<dbReference type="Pfam" id="PF14525">
    <property type="entry name" value="AraC_binding_2"/>
    <property type="match status" value="1"/>
</dbReference>
<organism evidence="6 7">
    <name type="scientific">Leucobacter tardus</name>
    <dbReference type="NCBI Taxonomy" id="501483"/>
    <lineage>
        <taxon>Bacteria</taxon>
        <taxon>Bacillati</taxon>
        <taxon>Actinomycetota</taxon>
        <taxon>Actinomycetes</taxon>
        <taxon>Micrococcales</taxon>
        <taxon>Microbacteriaceae</taxon>
        <taxon>Leucobacter</taxon>
    </lineage>
</organism>
<sequence>MSVAHEGIGSAERVGLEAYRQAVSASFVPLAIASERPSGFSGALSSVMAGEVAFTEVASTPQRVERTPETIAAGGSGYYKVSLLLSGSSLLVQDGREVTMHPGDLAFYDTSRPYSLLFDGDFRNLIMMFPKRLIEYPASVSDALTAVSLGAEHRLSGVTAEFIARSAPELRHLGDSARARLARTGVDLMNTMISAILGSETRGTSREPSPLDGVLRFMTEHLSSPALSPATIAAANFISVRHLHAVFRREDTTVSRWIKDRRMERCRVDLSDPALAHLSIASIAARWGITDPAYFSRVFRAAYGMSPRECRGPRVDDGRTTHPVSAPRP</sequence>
<dbReference type="SMART" id="SM00342">
    <property type="entry name" value="HTH_ARAC"/>
    <property type="match status" value="1"/>
</dbReference>
<dbReference type="InterPro" id="IPR050204">
    <property type="entry name" value="AraC_XylS_family_regulators"/>
</dbReference>
<gene>
    <name evidence="6" type="ORF">J4H85_08020</name>
</gene>
<dbReference type="InterPro" id="IPR020449">
    <property type="entry name" value="Tscrpt_reg_AraC-type_HTH"/>
</dbReference>
<evidence type="ECO:0000313" key="7">
    <source>
        <dbReference type="Proteomes" id="UP000668403"/>
    </source>
</evidence>
<evidence type="ECO:0000256" key="2">
    <source>
        <dbReference type="ARBA" id="ARBA00023125"/>
    </source>
</evidence>
<keyword evidence="7" id="KW-1185">Reference proteome</keyword>
<keyword evidence="3" id="KW-0804">Transcription</keyword>
<dbReference type="RefSeq" id="WP_208238542.1">
    <property type="nucleotide sequence ID" value="NZ_BAAAQU010000002.1"/>
</dbReference>
<dbReference type="PROSITE" id="PS01124">
    <property type="entry name" value="HTH_ARAC_FAMILY_2"/>
    <property type="match status" value="1"/>
</dbReference>
<protein>
    <submittedName>
        <fullName evidence="6">Helix-turn-helix domain-containing protein</fullName>
    </submittedName>
</protein>
<dbReference type="InterPro" id="IPR018060">
    <property type="entry name" value="HTH_AraC"/>
</dbReference>
<keyword evidence="2" id="KW-0238">DNA-binding</keyword>
<dbReference type="InterPro" id="IPR035418">
    <property type="entry name" value="AraC-bd_2"/>
</dbReference>
<dbReference type="Pfam" id="PF12833">
    <property type="entry name" value="HTH_18"/>
    <property type="match status" value="1"/>
</dbReference>